<keyword evidence="1" id="KW-1133">Transmembrane helix</keyword>
<sequence>MKPELPVELPAHLLRPGIRGMVAAMDKLTLLQSVAVLMELAAPLVVGALAGPMFKRFMFRKLRSRLGPWVEELVNSPANRLSSLFFVAVMLGLAVFCHPSNVTEALAWLQAHPGLLPVQPTPFLLRVVFHGAAFSCAYNLAALPLAQSSREDGEASRAG</sequence>
<protein>
    <submittedName>
        <fullName evidence="2">Uncharacterized protein</fullName>
    </submittedName>
</protein>
<reference evidence="2 3" key="1">
    <citation type="submission" date="2022-11" db="EMBL/GenBank/DDBJ databases">
        <title>Minimal conservation of predation-associated metabolite biosynthetic gene clusters underscores biosynthetic potential of Myxococcota including descriptions for ten novel species: Archangium lansinium sp. nov., Myxococcus landrumus sp. nov., Nannocystis bai.</title>
        <authorList>
            <person name="Ahearne A."/>
            <person name="Stevens C."/>
            <person name="Phillips K."/>
        </authorList>
    </citation>
    <scope>NUCLEOTIDE SEQUENCE [LARGE SCALE GENOMIC DNA]</scope>
    <source>
        <strain evidence="2 3">MIWBW</strain>
    </source>
</reference>
<keyword evidence="1" id="KW-0472">Membrane</keyword>
<comment type="caution">
    <text evidence="2">The sequence shown here is derived from an EMBL/GenBank/DDBJ whole genome shotgun (WGS) entry which is preliminary data.</text>
</comment>
<dbReference type="RefSeq" id="WP_267541886.1">
    <property type="nucleotide sequence ID" value="NZ_JAPNKA010000001.1"/>
</dbReference>
<organism evidence="2 3">
    <name type="scientific">Archangium lansingense</name>
    <dbReference type="NCBI Taxonomy" id="2995310"/>
    <lineage>
        <taxon>Bacteria</taxon>
        <taxon>Pseudomonadati</taxon>
        <taxon>Myxococcota</taxon>
        <taxon>Myxococcia</taxon>
        <taxon>Myxococcales</taxon>
        <taxon>Cystobacterineae</taxon>
        <taxon>Archangiaceae</taxon>
        <taxon>Archangium</taxon>
    </lineage>
</organism>
<accession>A0ABT4ANS6</accession>
<feature type="transmembrane region" description="Helical" evidence="1">
    <location>
        <begin position="123"/>
        <end position="141"/>
    </location>
</feature>
<feature type="transmembrane region" description="Helical" evidence="1">
    <location>
        <begin position="30"/>
        <end position="54"/>
    </location>
</feature>
<evidence type="ECO:0000313" key="3">
    <source>
        <dbReference type="Proteomes" id="UP001207654"/>
    </source>
</evidence>
<keyword evidence="1" id="KW-0812">Transmembrane</keyword>
<gene>
    <name evidence="2" type="ORF">OV287_53845</name>
</gene>
<proteinExistence type="predicted"/>
<dbReference type="EMBL" id="JAPNKA010000001">
    <property type="protein sequence ID" value="MCY1083352.1"/>
    <property type="molecule type" value="Genomic_DNA"/>
</dbReference>
<evidence type="ECO:0000313" key="2">
    <source>
        <dbReference type="EMBL" id="MCY1083352.1"/>
    </source>
</evidence>
<evidence type="ECO:0000256" key="1">
    <source>
        <dbReference type="SAM" id="Phobius"/>
    </source>
</evidence>
<keyword evidence="3" id="KW-1185">Reference proteome</keyword>
<feature type="transmembrane region" description="Helical" evidence="1">
    <location>
        <begin position="84"/>
        <end position="103"/>
    </location>
</feature>
<dbReference type="Proteomes" id="UP001207654">
    <property type="component" value="Unassembled WGS sequence"/>
</dbReference>
<name>A0ABT4ANS6_9BACT</name>